<keyword evidence="3 6" id="KW-0808">Transferase</keyword>
<keyword evidence="5" id="KW-0170">Cobalt</keyword>
<feature type="binding site" evidence="5">
    <location>
        <position position="325"/>
    </location>
    <ligand>
        <name>phosphoenolpyruvate</name>
        <dbReference type="ChEBI" id="CHEBI:58702"/>
    </ligand>
</feature>
<dbReference type="GO" id="GO:0009073">
    <property type="term" value="P:aromatic amino acid family biosynthetic process"/>
    <property type="evidence" value="ECO:0007669"/>
    <property type="project" value="UniProtKB-KW"/>
</dbReference>
<protein>
    <recommendedName>
        <fullName evidence="6">Phospho-2-dehydro-3-deoxyheptonate aldolase</fullName>
        <ecNumber evidence="6">2.5.1.54</ecNumber>
    </recommendedName>
</protein>
<proteinExistence type="inferred from homology"/>
<dbReference type="GO" id="GO:0008652">
    <property type="term" value="P:amino acid biosynthetic process"/>
    <property type="evidence" value="ECO:0007669"/>
    <property type="project" value="UniProtKB-KW"/>
</dbReference>
<sequence length="491" mass="54772">MTPSVEASNGSASPPSEWTPSSWRSRPIKQQAVYPDPAAVRRATSELSRLPPVVHPQEIARLKASLRDVARGEAFLLQGGDCAELFDYCRADAIESKIKLLLQMSLVLIWGADKRVVRIGRMAGQYAKPRSSPTEKVVDDNGETKEVPSFRGDILNGYHLDERDLDPQRLVKAYHHSAATLNYVRAAIAAGIADLHRPLNWTLGHVKDPQLKAKYTEAVHFLQDMLRFMHTIGADRSPKLDTVDLYTSHEGLLLEYEESLTRLMEKPILPGDEEVAITPESTTGEPKREYYDTSAHFLWIGDRTRQIDGAHVEFFRGIANPIGIKVGPTTPTSDLLALLRTLNPSCEIGKVTLITRYGAAKVRELLPGHIRAVEGSEYRGACIWQCDPMHGNTRSTASGIKTRRFGDIFDELRETLSVHREEGSYLGGVHLELTGDAVTECMGGSEGLDEDDLSTNYTSFCDPRLNEKQALELAFLVADSYRRERKDLIRH</sequence>
<feature type="binding site" evidence="5">
    <location>
        <position position="390"/>
    </location>
    <ligand>
        <name>Mn(2+)</name>
        <dbReference type="ChEBI" id="CHEBI:29035"/>
    </ligand>
</feature>
<comment type="cofactor">
    <cofactor evidence="5">
        <name>Mn(2+)</name>
        <dbReference type="ChEBI" id="CHEBI:29035"/>
    </cofactor>
    <cofactor evidence="5">
        <name>Co(2+)</name>
        <dbReference type="ChEBI" id="CHEBI:48828"/>
    </cofactor>
    <cofactor evidence="5">
        <name>Cd(2+)</name>
        <dbReference type="ChEBI" id="CHEBI:48775"/>
    </cofactor>
    <text evidence="5">Binds 1 divalent cation per subunit. The enzyme is active with manganese, cobalt or cadmium ions.</text>
</comment>
<feature type="binding site" evidence="5">
    <location>
        <position position="432"/>
    </location>
    <ligand>
        <name>Mn(2+)</name>
        <dbReference type="ChEBI" id="CHEBI:29035"/>
    </ligand>
</feature>
<name>A0AAX6M906_9PEZI</name>
<comment type="caution">
    <text evidence="8">The sequence shown here is derived from an EMBL/GenBank/DDBJ whole genome shotgun (WGS) entry which is preliminary data.</text>
</comment>
<dbReference type="Gene3D" id="3.20.20.70">
    <property type="entry name" value="Aldolase class I"/>
    <property type="match status" value="1"/>
</dbReference>
<feature type="binding site" evidence="5">
    <location>
        <position position="462"/>
    </location>
    <ligand>
        <name>Mn(2+)</name>
        <dbReference type="ChEBI" id="CHEBI:29035"/>
    </ligand>
</feature>
<dbReference type="EMBL" id="JBANMG010000009">
    <property type="protein sequence ID" value="KAK6948867.1"/>
    <property type="molecule type" value="Genomic_DNA"/>
</dbReference>
<reference evidence="8 9" key="1">
    <citation type="journal article" date="2024" name="Front Chem Biol">
        <title>Unveiling the potential of Daldinia eschscholtzii MFLUCC 19-0629 through bioactivity and bioinformatics studies for enhanced sustainable agriculture production.</title>
        <authorList>
            <person name="Brooks S."/>
            <person name="Weaver J.A."/>
            <person name="Klomchit A."/>
            <person name="Alharthi S.A."/>
            <person name="Onlamun T."/>
            <person name="Nurani R."/>
            <person name="Vong T.K."/>
            <person name="Alberti F."/>
            <person name="Greco C."/>
        </authorList>
    </citation>
    <scope>NUCLEOTIDE SEQUENCE [LARGE SCALE GENOMIC DNA]</scope>
    <source>
        <strain evidence="8">MFLUCC 19-0629</strain>
    </source>
</reference>
<evidence type="ECO:0000256" key="5">
    <source>
        <dbReference type="PIRSR" id="PIRSR602480-1"/>
    </source>
</evidence>
<feature type="binding site" evidence="5">
    <location>
        <position position="356"/>
    </location>
    <ligand>
        <name>phosphoenolpyruvate</name>
        <dbReference type="ChEBI" id="CHEBI:58702"/>
    </ligand>
</feature>
<comment type="similarity">
    <text evidence="2 6">Belongs to the class-II DAHP synthase family.</text>
</comment>
<keyword evidence="8" id="KW-0032">Aminotransferase</keyword>
<dbReference type="Pfam" id="PF01474">
    <property type="entry name" value="DAHP_synth_2"/>
    <property type="match status" value="1"/>
</dbReference>
<feature type="compositionally biased region" description="Polar residues" evidence="7">
    <location>
        <begin position="1"/>
        <end position="24"/>
    </location>
</feature>
<evidence type="ECO:0000256" key="7">
    <source>
        <dbReference type="SAM" id="MobiDB-lite"/>
    </source>
</evidence>
<keyword evidence="5" id="KW-0464">Manganese</keyword>
<organism evidence="8 9">
    <name type="scientific">Daldinia eschscholtzii</name>
    <dbReference type="NCBI Taxonomy" id="292717"/>
    <lineage>
        <taxon>Eukaryota</taxon>
        <taxon>Fungi</taxon>
        <taxon>Dikarya</taxon>
        <taxon>Ascomycota</taxon>
        <taxon>Pezizomycotina</taxon>
        <taxon>Sordariomycetes</taxon>
        <taxon>Xylariomycetidae</taxon>
        <taxon>Xylariales</taxon>
        <taxon>Hypoxylaceae</taxon>
        <taxon>Daldinia</taxon>
    </lineage>
</organism>
<dbReference type="InterPro" id="IPR002480">
    <property type="entry name" value="DAHP_synth_2"/>
</dbReference>
<evidence type="ECO:0000313" key="9">
    <source>
        <dbReference type="Proteomes" id="UP001369815"/>
    </source>
</evidence>
<keyword evidence="9" id="KW-1185">Reference proteome</keyword>
<keyword evidence="6" id="KW-0057">Aromatic amino acid biosynthesis</keyword>
<dbReference type="GO" id="GO:0008483">
    <property type="term" value="F:transaminase activity"/>
    <property type="evidence" value="ECO:0007669"/>
    <property type="project" value="UniProtKB-KW"/>
</dbReference>
<dbReference type="PANTHER" id="PTHR21337:SF0">
    <property type="entry name" value="PHOSPHO-2-DEHYDRO-3-DEOXYHEPTONATE ALDOLASE"/>
    <property type="match status" value="1"/>
</dbReference>
<dbReference type="InterPro" id="IPR013785">
    <property type="entry name" value="Aldolase_TIM"/>
</dbReference>
<comment type="pathway">
    <text evidence="1 6">Metabolic intermediate biosynthesis; chorismate biosynthesis; chorismate from D-erythrose 4-phosphate and phosphoenolpyruvate: step 1/7.</text>
</comment>
<keyword evidence="6" id="KW-0028">Amino-acid biosynthesis</keyword>
<evidence type="ECO:0000256" key="1">
    <source>
        <dbReference type="ARBA" id="ARBA00004688"/>
    </source>
</evidence>
<dbReference type="Proteomes" id="UP001369815">
    <property type="component" value="Unassembled WGS sequence"/>
</dbReference>
<feature type="binding site" evidence="5">
    <location>
        <position position="82"/>
    </location>
    <ligand>
        <name>Mn(2+)</name>
        <dbReference type="ChEBI" id="CHEBI:29035"/>
    </ligand>
</feature>
<dbReference type="EC" id="2.5.1.54" evidence="6"/>
<feature type="binding site" evidence="5">
    <location>
        <position position="121"/>
    </location>
    <ligand>
        <name>phosphoenolpyruvate</name>
        <dbReference type="ChEBI" id="CHEBI:58702"/>
    </ligand>
</feature>
<evidence type="ECO:0000313" key="8">
    <source>
        <dbReference type="EMBL" id="KAK6948867.1"/>
    </source>
</evidence>
<dbReference type="PANTHER" id="PTHR21337">
    <property type="entry name" value="PHOSPHO-2-DEHYDRO-3-DEOXYHEPTONATE ALDOLASE 1, 2"/>
    <property type="match status" value="1"/>
</dbReference>
<evidence type="ECO:0000256" key="3">
    <source>
        <dbReference type="ARBA" id="ARBA00022679"/>
    </source>
</evidence>
<accession>A0AAX6M906</accession>
<evidence type="ECO:0000256" key="2">
    <source>
        <dbReference type="ARBA" id="ARBA00008911"/>
    </source>
</evidence>
<dbReference type="SUPFAM" id="SSF51569">
    <property type="entry name" value="Aldolase"/>
    <property type="match status" value="1"/>
</dbReference>
<comment type="catalytic activity">
    <reaction evidence="4 6">
        <text>D-erythrose 4-phosphate + phosphoenolpyruvate + H2O = 7-phospho-2-dehydro-3-deoxy-D-arabino-heptonate + phosphate</text>
        <dbReference type="Rhea" id="RHEA:14717"/>
        <dbReference type="ChEBI" id="CHEBI:15377"/>
        <dbReference type="ChEBI" id="CHEBI:16897"/>
        <dbReference type="ChEBI" id="CHEBI:43474"/>
        <dbReference type="ChEBI" id="CHEBI:58394"/>
        <dbReference type="ChEBI" id="CHEBI:58702"/>
        <dbReference type="EC" id="2.5.1.54"/>
    </reaction>
</comment>
<evidence type="ECO:0000256" key="6">
    <source>
        <dbReference type="RuleBase" id="RU363071"/>
    </source>
</evidence>
<dbReference type="GO" id="GO:0003849">
    <property type="term" value="F:3-deoxy-7-phosphoheptulonate synthase activity"/>
    <property type="evidence" value="ECO:0007669"/>
    <property type="project" value="UniProtKB-EC"/>
</dbReference>
<feature type="region of interest" description="Disordered" evidence="7">
    <location>
        <begin position="1"/>
        <end position="29"/>
    </location>
</feature>
<keyword evidence="5" id="KW-0104">Cadmium</keyword>
<dbReference type="AlphaFoldDB" id="A0AAX6M906"/>
<gene>
    <name evidence="8" type="primary">ARO8</name>
    <name evidence="8" type="ORF">Daesc_008938</name>
</gene>
<evidence type="ECO:0000256" key="4">
    <source>
        <dbReference type="ARBA" id="ARBA00047508"/>
    </source>
</evidence>